<comment type="similarity">
    <text evidence="2">Belongs to the chromate ion transporter (CHR) (TC 2.A.51) family.</text>
</comment>
<evidence type="ECO:0000256" key="5">
    <source>
        <dbReference type="ARBA" id="ARBA00022989"/>
    </source>
</evidence>
<name>A0A0M2NDX9_9FIRM</name>
<dbReference type="InterPro" id="IPR052518">
    <property type="entry name" value="CHR_Transporter"/>
</dbReference>
<feature type="transmembrane region" description="Helical" evidence="7">
    <location>
        <begin position="141"/>
        <end position="163"/>
    </location>
</feature>
<comment type="subcellular location">
    <subcellularLocation>
        <location evidence="1">Cell membrane</location>
        <topology evidence="1">Multi-pass membrane protein</topology>
    </subcellularLocation>
</comment>
<dbReference type="Pfam" id="PF02417">
    <property type="entry name" value="Chromate_transp"/>
    <property type="match status" value="1"/>
</dbReference>
<dbReference type="Proteomes" id="UP000034076">
    <property type="component" value="Unassembled WGS sequence"/>
</dbReference>
<evidence type="ECO:0000256" key="2">
    <source>
        <dbReference type="ARBA" id="ARBA00005262"/>
    </source>
</evidence>
<dbReference type="GO" id="GO:0015109">
    <property type="term" value="F:chromate transmembrane transporter activity"/>
    <property type="evidence" value="ECO:0007669"/>
    <property type="project" value="InterPro"/>
</dbReference>
<dbReference type="STRING" id="270498.CHK_1844"/>
<keyword evidence="4 7" id="KW-0812">Transmembrane</keyword>
<feature type="transmembrane region" description="Helical" evidence="7">
    <location>
        <begin position="74"/>
        <end position="99"/>
    </location>
</feature>
<keyword evidence="6 7" id="KW-0472">Membrane</keyword>
<dbReference type="PATRIC" id="fig|270498.16.peg.1111"/>
<dbReference type="OrthoDB" id="9788907at2"/>
<dbReference type="AlphaFoldDB" id="A0A0M2NDX9"/>
<protein>
    <submittedName>
        <fullName evidence="8">Chromate transporter</fullName>
    </submittedName>
</protein>
<feature type="transmembrane region" description="Helical" evidence="7">
    <location>
        <begin position="111"/>
        <end position="135"/>
    </location>
</feature>
<reference evidence="8 9" key="1">
    <citation type="submission" date="2015-04" db="EMBL/GenBank/DDBJ databases">
        <title>Draft genome sequence of bacteremic isolate Catabacter hongkongensis type strain HKU16T.</title>
        <authorList>
            <person name="Lau S.K."/>
            <person name="Teng J.L."/>
            <person name="Huang Y."/>
            <person name="Curreem S.O."/>
            <person name="Tsui S.K."/>
            <person name="Woo P.C."/>
        </authorList>
    </citation>
    <scope>NUCLEOTIDE SEQUENCE [LARGE SCALE GENOMIC DNA]</scope>
    <source>
        <strain evidence="8 9">HKU16</strain>
    </source>
</reference>
<evidence type="ECO:0000256" key="7">
    <source>
        <dbReference type="SAM" id="Phobius"/>
    </source>
</evidence>
<keyword evidence="9" id="KW-1185">Reference proteome</keyword>
<dbReference type="RefSeq" id="WP_046443698.1">
    <property type="nucleotide sequence ID" value="NZ_LAYJ01000102.1"/>
</dbReference>
<keyword evidence="5 7" id="KW-1133">Transmembrane helix</keyword>
<sequence length="190" mass="19949">MGTLVNLLVNFLQIGLFSIGGGYATIPLIQEAVVNTQNWLSFQEFTDIITISQMTPGPIAVNTSTFVGIRIAGIPGALVATFGCVISGFVISILLFCIFEKYKNTNGVMSVLGGLRAVSVGLIAASAGTILLIALCGTSDLFSGAAQINAAALMLFGAALFILRKFKWNPMLVMVLCGAAGVVIYGFFRL</sequence>
<gene>
    <name evidence="8" type="ORF">CHK_1844</name>
</gene>
<proteinExistence type="inferred from homology"/>
<dbReference type="InterPro" id="IPR003370">
    <property type="entry name" value="Chromate_transpt"/>
</dbReference>
<feature type="transmembrane region" description="Helical" evidence="7">
    <location>
        <begin position="170"/>
        <end position="188"/>
    </location>
</feature>
<organism evidence="8 9">
    <name type="scientific">Christensenella hongkongensis</name>
    <dbReference type="NCBI Taxonomy" id="270498"/>
    <lineage>
        <taxon>Bacteria</taxon>
        <taxon>Bacillati</taxon>
        <taxon>Bacillota</taxon>
        <taxon>Clostridia</taxon>
        <taxon>Christensenellales</taxon>
        <taxon>Christensenellaceae</taxon>
        <taxon>Christensenella</taxon>
    </lineage>
</organism>
<dbReference type="EMBL" id="LAYJ01000102">
    <property type="protein sequence ID" value="KKI50729.1"/>
    <property type="molecule type" value="Genomic_DNA"/>
</dbReference>
<dbReference type="PANTHER" id="PTHR43663:SF1">
    <property type="entry name" value="CHROMATE TRANSPORTER"/>
    <property type="match status" value="1"/>
</dbReference>
<dbReference type="GO" id="GO:0005886">
    <property type="term" value="C:plasma membrane"/>
    <property type="evidence" value="ECO:0007669"/>
    <property type="project" value="UniProtKB-SubCell"/>
</dbReference>
<accession>A0A0M2NDX9</accession>
<dbReference type="PANTHER" id="PTHR43663">
    <property type="entry name" value="CHROMATE TRANSPORT PROTEIN-RELATED"/>
    <property type="match status" value="1"/>
</dbReference>
<evidence type="ECO:0000256" key="6">
    <source>
        <dbReference type="ARBA" id="ARBA00023136"/>
    </source>
</evidence>
<comment type="caution">
    <text evidence="8">The sequence shown here is derived from an EMBL/GenBank/DDBJ whole genome shotgun (WGS) entry which is preliminary data.</text>
</comment>
<evidence type="ECO:0000256" key="4">
    <source>
        <dbReference type="ARBA" id="ARBA00022692"/>
    </source>
</evidence>
<evidence type="ECO:0000313" key="9">
    <source>
        <dbReference type="Proteomes" id="UP000034076"/>
    </source>
</evidence>
<keyword evidence="3" id="KW-1003">Cell membrane</keyword>
<feature type="transmembrane region" description="Helical" evidence="7">
    <location>
        <begin position="7"/>
        <end position="29"/>
    </location>
</feature>
<evidence type="ECO:0000313" key="8">
    <source>
        <dbReference type="EMBL" id="KKI50729.1"/>
    </source>
</evidence>
<evidence type="ECO:0000256" key="3">
    <source>
        <dbReference type="ARBA" id="ARBA00022475"/>
    </source>
</evidence>
<evidence type="ECO:0000256" key="1">
    <source>
        <dbReference type="ARBA" id="ARBA00004651"/>
    </source>
</evidence>